<keyword evidence="3 7" id="KW-0812">Transmembrane</keyword>
<feature type="domain" description="ABC3 transporter permease C-terminal" evidence="8">
    <location>
        <begin position="265"/>
        <end position="384"/>
    </location>
</feature>
<feature type="transmembrane region" description="Helical" evidence="7">
    <location>
        <begin position="351"/>
        <end position="376"/>
    </location>
</feature>
<evidence type="ECO:0000256" key="3">
    <source>
        <dbReference type="ARBA" id="ARBA00022692"/>
    </source>
</evidence>
<evidence type="ECO:0000256" key="5">
    <source>
        <dbReference type="ARBA" id="ARBA00023136"/>
    </source>
</evidence>
<keyword evidence="5 7" id="KW-0472">Membrane</keyword>
<keyword evidence="4 7" id="KW-1133">Transmembrane helix</keyword>
<dbReference type="InterPro" id="IPR025857">
    <property type="entry name" value="MacB_PCD"/>
</dbReference>
<dbReference type="Pfam" id="PF02687">
    <property type="entry name" value="FtsX"/>
    <property type="match status" value="1"/>
</dbReference>
<comment type="subcellular location">
    <subcellularLocation>
        <location evidence="1">Cell membrane</location>
        <topology evidence="1">Multi-pass membrane protein</topology>
    </subcellularLocation>
</comment>
<feature type="transmembrane region" description="Helical" evidence="7">
    <location>
        <begin position="307"/>
        <end position="331"/>
    </location>
</feature>
<comment type="similarity">
    <text evidence="6">Belongs to the ABC-4 integral membrane protein family.</text>
</comment>
<sequence length="394" mass="42281">MSLIKLALKNLLRKRIRTALTVCGIAVAVGVLVSLKGFDVGYQNSLQADIDKMGYQLLVTAKGCPYEAATLMLKGGGGLRYMDEAVYARIVSDARIDKITPQLVQTVFDPDKNDGRGGLSLFMGIDPSYLELKPWTHYRSGGWFSAPDAAEVLLGYEAAELEQRVVGDRIFIPGVDEVLTVAGVFERTGTQDDGILFMPLKTVQAMFDLDARLTGIGIKLKDIAQIHAFEEDLYDEPGIQVVSMAQVKGTIMNLVSSARVMTHAIALIAVLVAVIGVVNTVLMSVFERTKEIGVLKALGASRWDIFRVVWLETIVVCVLGGAMGGLLAILATDLVQRAIQRVLPYAPSGDLVLISPALLAAALAGTVAMGLLAGVYPAFRASSTRPVVAIRMGE</sequence>
<feature type="transmembrane region" description="Helical" evidence="7">
    <location>
        <begin position="264"/>
        <end position="286"/>
    </location>
</feature>
<evidence type="ECO:0000313" key="10">
    <source>
        <dbReference type="EMBL" id="MBM3317317.1"/>
    </source>
</evidence>
<accession>A0A937XAL0</accession>
<protein>
    <submittedName>
        <fullName evidence="10">ABC transporter permease</fullName>
    </submittedName>
</protein>
<evidence type="ECO:0000256" key="1">
    <source>
        <dbReference type="ARBA" id="ARBA00004651"/>
    </source>
</evidence>
<evidence type="ECO:0000259" key="9">
    <source>
        <dbReference type="Pfam" id="PF12704"/>
    </source>
</evidence>
<dbReference type="Proteomes" id="UP000748308">
    <property type="component" value="Unassembled WGS sequence"/>
</dbReference>
<name>A0A937XAL0_UNCEI</name>
<feature type="domain" description="MacB-like periplasmic core" evidence="9">
    <location>
        <begin position="18"/>
        <end position="233"/>
    </location>
</feature>
<dbReference type="PANTHER" id="PTHR30572:SF4">
    <property type="entry name" value="ABC TRANSPORTER PERMEASE YTRF"/>
    <property type="match status" value="1"/>
</dbReference>
<dbReference type="InterPro" id="IPR003838">
    <property type="entry name" value="ABC3_permease_C"/>
</dbReference>
<dbReference type="Pfam" id="PF12704">
    <property type="entry name" value="MacB_PCD"/>
    <property type="match status" value="1"/>
</dbReference>
<dbReference type="GO" id="GO:0022857">
    <property type="term" value="F:transmembrane transporter activity"/>
    <property type="evidence" value="ECO:0007669"/>
    <property type="project" value="TreeGrafter"/>
</dbReference>
<dbReference type="InterPro" id="IPR050250">
    <property type="entry name" value="Macrolide_Exporter_MacB"/>
</dbReference>
<keyword evidence="2" id="KW-1003">Cell membrane</keyword>
<evidence type="ECO:0000259" key="8">
    <source>
        <dbReference type="Pfam" id="PF02687"/>
    </source>
</evidence>
<evidence type="ECO:0000256" key="6">
    <source>
        <dbReference type="ARBA" id="ARBA00038076"/>
    </source>
</evidence>
<reference evidence="10" key="1">
    <citation type="submission" date="2019-03" db="EMBL/GenBank/DDBJ databases">
        <title>Lake Tanganyika Metagenome-Assembled Genomes (MAGs).</title>
        <authorList>
            <person name="Tran P."/>
        </authorList>
    </citation>
    <scope>NUCLEOTIDE SEQUENCE</scope>
    <source>
        <strain evidence="10">M_DeepCast_400m_m2_100</strain>
    </source>
</reference>
<dbReference type="EMBL" id="VGIY01000106">
    <property type="protein sequence ID" value="MBM3317317.1"/>
    <property type="molecule type" value="Genomic_DNA"/>
</dbReference>
<evidence type="ECO:0000256" key="7">
    <source>
        <dbReference type="SAM" id="Phobius"/>
    </source>
</evidence>
<gene>
    <name evidence="10" type="ORF">FJY75_05650</name>
</gene>
<organism evidence="10 11">
    <name type="scientific">Eiseniibacteriota bacterium</name>
    <dbReference type="NCBI Taxonomy" id="2212470"/>
    <lineage>
        <taxon>Bacteria</taxon>
        <taxon>Candidatus Eiseniibacteriota</taxon>
    </lineage>
</organism>
<dbReference type="GO" id="GO:0005886">
    <property type="term" value="C:plasma membrane"/>
    <property type="evidence" value="ECO:0007669"/>
    <property type="project" value="UniProtKB-SubCell"/>
</dbReference>
<comment type="caution">
    <text evidence="10">The sequence shown here is derived from an EMBL/GenBank/DDBJ whole genome shotgun (WGS) entry which is preliminary data.</text>
</comment>
<evidence type="ECO:0000256" key="4">
    <source>
        <dbReference type="ARBA" id="ARBA00022989"/>
    </source>
</evidence>
<dbReference type="PANTHER" id="PTHR30572">
    <property type="entry name" value="MEMBRANE COMPONENT OF TRANSPORTER-RELATED"/>
    <property type="match status" value="1"/>
</dbReference>
<proteinExistence type="inferred from homology"/>
<dbReference type="AlphaFoldDB" id="A0A937XAL0"/>
<evidence type="ECO:0000256" key="2">
    <source>
        <dbReference type="ARBA" id="ARBA00022475"/>
    </source>
</evidence>
<evidence type="ECO:0000313" key="11">
    <source>
        <dbReference type="Proteomes" id="UP000748308"/>
    </source>
</evidence>